<organism evidence="3 4">
    <name type="scientific">Castilleja foliolosa</name>
    <dbReference type="NCBI Taxonomy" id="1961234"/>
    <lineage>
        <taxon>Eukaryota</taxon>
        <taxon>Viridiplantae</taxon>
        <taxon>Streptophyta</taxon>
        <taxon>Embryophyta</taxon>
        <taxon>Tracheophyta</taxon>
        <taxon>Spermatophyta</taxon>
        <taxon>Magnoliopsida</taxon>
        <taxon>eudicotyledons</taxon>
        <taxon>Gunneridae</taxon>
        <taxon>Pentapetalae</taxon>
        <taxon>asterids</taxon>
        <taxon>lamiids</taxon>
        <taxon>Lamiales</taxon>
        <taxon>Orobanchaceae</taxon>
        <taxon>Pedicularideae</taxon>
        <taxon>Castillejinae</taxon>
        <taxon>Castilleja</taxon>
    </lineage>
</organism>
<accession>A0ABD3DCI3</accession>
<name>A0ABD3DCI3_9LAMI</name>
<keyword evidence="1" id="KW-0732">Signal</keyword>
<dbReference type="InterPro" id="IPR003245">
    <property type="entry name" value="Phytocyanin_dom"/>
</dbReference>
<gene>
    <name evidence="3" type="ORF">CASFOL_017961</name>
</gene>
<evidence type="ECO:0000259" key="2">
    <source>
        <dbReference type="PROSITE" id="PS51485"/>
    </source>
</evidence>
<evidence type="ECO:0000313" key="3">
    <source>
        <dbReference type="EMBL" id="KAL3638590.1"/>
    </source>
</evidence>
<dbReference type="AlphaFoldDB" id="A0ABD3DCI3"/>
<dbReference type="PROSITE" id="PS51485">
    <property type="entry name" value="PHYTOCYANIN"/>
    <property type="match status" value="1"/>
</dbReference>
<dbReference type="SUPFAM" id="SSF49503">
    <property type="entry name" value="Cupredoxins"/>
    <property type="match status" value="1"/>
</dbReference>
<dbReference type="PANTHER" id="PTHR34052">
    <property type="entry name" value="GLYCINE-RICH PROTEIN-LIKE"/>
    <property type="match status" value="1"/>
</dbReference>
<feature type="chain" id="PRO_5044884440" description="Phytocyanin domain-containing protein" evidence="1">
    <location>
        <begin position="21"/>
        <end position="178"/>
    </location>
</feature>
<feature type="signal peptide" evidence="1">
    <location>
        <begin position="1"/>
        <end position="20"/>
    </location>
</feature>
<dbReference type="Proteomes" id="UP001632038">
    <property type="component" value="Unassembled WGS sequence"/>
</dbReference>
<dbReference type="InterPro" id="IPR008972">
    <property type="entry name" value="Cupredoxin"/>
</dbReference>
<evidence type="ECO:0000313" key="4">
    <source>
        <dbReference type="Proteomes" id="UP001632038"/>
    </source>
</evidence>
<proteinExistence type="predicted"/>
<feature type="domain" description="Phytocyanin" evidence="2">
    <location>
        <begin position="52"/>
        <end position="173"/>
    </location>
</feature>
<comment type="caution">
    <text evidence="3">The sequence shown here is derived from an EMBL/GenBank/DDBJ whole genome shotgun (WGS) entry which is preliminary data.</text>
</comment>
<dbReference type="EMBL" id="JAVIJP010000019">
    <property type="protein sequence ID" value="KAL3638590.1"/>
    <property type="molecule type" value="Genomic_DNA"/>
</dbReference>
<keyword evidence="4" id="KW-1185">Reference proteome</keyword>
<dbReference type="Gene3D" id="2.60.40.420">
    <property type="entry name" value="Cupredoxins - blue copper proteins"/>
    <property type="match status" value="1"/>
</dbReference>
<sequence>MVVKFAGSLVLLLVATSVLAIAMANPNMPWPWWPGQAPYCWLPCDGSNITKKEIVVGGDQPRNSWRFGYNYSDWAMKNAPFYLNDILVFKYDEPVPGRFYNHSVYMLRDFPSYINCSLEGATLLGDVYAGDKDGFNLELKIRPFGMPYFLACGEKNGFHCNLGMMKFVVWPMFRPGFN</sequence>
<reference evidence="4" key="1">
    <citation type="journal article" date="2024" name="IScience">
        <title>Strigolactones Initiate the Formation of Haustorium-like Structures in Castilleja.</title>
        <authorList>
            <person name="Buerger M."/>
            <person name="Peterson D."/>
            <person name="Chory J."/>
        </authorList>
    </citation>
    <scope>NUCLEOTIDE SEQUENCE [LARGE SCALE GENOMIC DNA]</scope>
</reference>
<protein>
    <recommendedName>
        <fullName evidence="2">Phytocyanin domain-containing protein</fullName>
    </recommendedName>
</protein>
<evidence type="ECO:0000256" key="1">
    <source>
        <dbReference type="SAM" id="SignalP"/>
    </source>
</evidence>
<dbReference type="PANTHER" id="PTHR34052:SF1">
    <property type="entry name" value="OS06G0216700 PROTEIN"/>
    <property type="match status" value="1"/>
</dbReference>